<feature type="compositionally biased region" description="Basic and acidic residues" evidence="1">
    <location>
        <begin position="214"/>
        <end position="232"/>
    </location>
</feature>
<gene>
    <name evidence="3" type="ORF">DEJ47_24405</name>
</gene>
<protein>
    <submittedName>
        <fullName evidence="3">Uncharacterized protein</fullName>
    </submittedName>
</protein>
<dbReference type="OrthoDB" id="4332692at2"/>
<keyword evidence="2" id="KW-1133">Transmembrane helix</keyword>
<keyword evidence="2" id="KW-0812">Transmembrane</keyword>
<dbReference type="Proteomes" id="UP000323046">
    <property type="component" value="Chromosome"/>
</dbReference>
<organism evidence="3 4">
    <name type="scientific">Streptomyces venezuelae</name>
    <dbReference type="NCBI Taxonomy" id="54571"/>
    <lineage>
        <taxon>Bacteria</taxon>
        <taxon>Bacillati</taxon>
        <taxon>Actinomycetota</taxon>
        <taxon>Actinomycetes</taxon>
        <taxon>Kitasatosporales</taxon>
        <taxon>Streptomycetaceae</taxon>
        <taxon>Streptomyces</taxon>
    </lineage>
</organism>
<sequence>MFYWRNMTFRRGRTALSSRMKSAFVDLLAIPERGHEHRASAALGYGLLATAVVFTGTMAVVEDGHGQAAKRTPFAAVPDHGPTEADMPGNNVETGEEAVPSKGQAQPAPVFSGDERDGYVPTYFDGHGGIAGVPLTEEQCRAVVAEAMRRGMPKEAAHDLAYGADSETVGEDTVLADGGARQPVYRKVAPTEVDHASVDAPARSAGGGKPVNQGRREGAGTQGRRDEERQAGDGKGQGRPPEKREKPSVADVFEQELKDQIPDPIEDVLGPFNPFRAFLADLSMYGADVELEVSEPDPVTDTVTVTGSTTVSDDVAVTVEAEVPVEESRPGERKPCTITTTVKHPETGVVKSESTAIVHDPDDVPRVAVNEVVDAVLEASDGAGAEEEVVREAVEDLADARDL</sequence>
<proteinExistence type="predicted"/>
<feature type="region of interest" description="Disordered" evidence="1">
    <location>
        <begin position="189"/>
        <end position="249"/>
    </location>
</feature>
<dbReference type="EMBL" id="CP029193">
    <property type="protein sequence ID" value="QES29157.1"/>
    <property type="molecule type" value="Genomic_DNA"/>
</dbReference>
<dbReference type="RefSeq" id="WP_150171629.1">
    <property type="nucleotide sequence ID" value="NZ_CP029193.1"/>
</dbReference>
<name>A0A5P2BGH8_STRVZ</name>
<evidence type="ECO:0000313" key="4">
    <source>
        <dbReference type="Proteomes" id="UP000323046"/>
    </source>
</evidence>
<evidence type="ECO:0000256" key="1">
    <source>
        <dbReference type="SAM" id="MobiDB-lite"/>
    </source>
</evidence>
<keyword evidence="4" id="KW-1185">Reference proteome</keyword>
<dbReference type="AlphaFoldDB" id="A0A5P2BGH8"/>
<evidence type="ECO:0000313" key="3">
    <source>
        <dbReference type="EMBL" id="QES29157.1"/>
    </source>
</evidence>
<feature type="transmembrane region" description="Helical" evidence="2">
    <location>
        <begin position="42"/>
        <end position="61"/>
    </location>
</feature>
<feature type="region of interest" description="Disordered" evidence="1">
    <location>
        <begin position="78"/>
        <end position="109"/>
    </location>
</feature>
<reference evidence="3 4" key="1">
    <citation type="submission" date="2018-05" db="EMBL/GenBank/DDBJ databases">
        <title>Streptomyces venezuelae.</title>
        <authorList>
            <person name="Kim W."/>
            <person name="Lee N."/>
            <person name="Cho B.-K."/>
        </authorList>
    </citation>
    <scope>NUCLEOTIDE SEQUENCE [LARGE SCALE GENOMIC DNA]</scope>
    <source>
        <strain evidence="3 4">ATCC 14583</strain>
    </source>
</reference>
<keyword evidence="2" id="KW-0472">Membrane</keyword>
<accession>A0A5P2BGH8</accession>
<evidence type="ECO:0000256" key="2">
    <source>
        <dbReference type="SAM" id="Phobius"/>
    </source>
</evidence>